<proteinExistence type="predicted"/>
<dbReference type="AlphaFoldDB" id="A0A1V1H0Z3"/>
<feature type="region of interest" description="Disordered" evidence="1">
    <location>
        <begin position="1"/>
        <end position="22"/>
    </location>
</feature>
<evidence type="ECO:0000256" key="1">
    <source>
        <dbReference type="SAM" id="MobiDB-lite"/>
    </source>
</evidence>
<dbReference type="EMBL" id="AP011469">
    <property type="protein sequence ID" value="BAX25032.1"/>
    <property type="molecule type" value="Genomic_DNA"/>
</dbReference>
<feature type="region of interest" description="Disordered" evidence="1">
    <location>
        <begin position="34"/>
        <end position="103"/>
    </location>
</feature>
<reference evidence="2" key="1">
    <citation type="submission" date="2009-05" db="EMBL/GenBank/DDBJ databases">
        <title>Oryza sativa Japonica Group genomic DNA, chromosome 6, BAC clone:KMK0024M20, cultivar:Khau Mac Kho.</title>
        <authorList>
            <person name="Matsumoto T."/>
            <person name="Wu J."/>
            <person name="Kanamori H."/>
        </authorList>
    </citation>
    <scope>NUCLEOTIDE SEQUENCE</scope>
    <source>
        <strain evidence="2">IRGC 100896</strain>
    </source>
</reference>
<evidence type="ECO:0000313" key="2">
    <source>
        <dbReference type="EMBL" id="BAX25032.1"/>
    </source>
</evidence>
<sequence length="132" mass="13830">MGVGSGSGARVPTLPPSAARSCSSISLLPHSLQVARRDGRQQQRRWSLGPTTAELKSPSPSPVDHVEANRQHRQPSSPDLGGGSTTGNGDPVPLPPPLLNDELPPLFEALRGKEEAVRLTDDHDDGYGGVSA</sequence>
<gene>
    <name evidence="2" type="primary">OO_Ba0014A07.65</name>
</gene>
<protein>
    <submittedName>
        <fullName evidence="2">Uncharacterized protein</fullName>
    </submittedName>
</protein>
<name>A0A1V1H0Z3_9ORYZ</name>
<accession>A0A1V1H0Z3</accession>
<organism evidence="2">
    <name type="scientific">Oryza officinalis</name>
    <dbReference type="NCBI Taxonomy" id="4535"/>
    <lineage>
        <taxon>Eukaryota</taxon>
        <taxon>Viridiplantae</taxon>
        <taxon>Streptophyta</taxon>
        <taxon>Embryophyta</taxon>
        <taxon>Tracheophyta</taxon>
        <taxon>Spermatophyta</taxon>
        <taxon>Magnoliopsida</taxon>
        <taxon>Liliopsida</taxon>
        <taxon>Poales</taxon>
        <taxon>Poaceae</taxon>
        <taxon>BOP clade</taxon>
        <taxon>Oryzoideae</taxon>
        <taxon>Oryzeae</taxon>
        <taxon>Oryzinae</taxon>
        <taxon>Oryza</taxon>
    </lineage>
</organism>